<sequence>MRILPAISIVQLLNDTIQGIIPAILPMKVWMADQPTDRTNGDAPDAGRL</sequence>
<dbReference type="Proteomes" id="UP000006620">
    <property type="component" value="Chromosome"/>
</dbReference>
<dbReference type="RefSeq" id="WP_013918193.1">
    <property type="nucleotide sequence ID" value="NC_015690.1"/>
</dbReference>
<dbReference type="KEGG" id="pms:KNP414_04509"/>
<name>F8F9B1_PAEMK</name>
<organism evidence="1 2">
    <name type="scientific">Paenibacillus mucilaginosus (strain KNP414)</name>
    <dbReference type="NCBI Taxonomy" id="1036673"/>
    <lineage>
        <taxon>Bacteria</taxon>
        <taxon>Bacillati</taxon>
        <taxon>Bacillota</taxon>
        <taxon>Bacilli</taxon>
        <taxon>Bacillales</taxon>
        <taxon>Paenibacillaceae</taxon>
        <taxon>Paenibacillus</taxon>
    </lineage>
</organism>
<protein>
    <submittedName>
        <fullName evidence="1">Uncharacterized protein</fullName>
    </submittedName>
</protein>
<accession>F8F9B1</accession>
<gene>
    <name evidence="1" type="ordered locus">KNP414_04509</name>
</gene>
<dbReference type="PATRIC" id="fig|1036673.3.peg.4142"/>
<dbReference type="HOGENOM" id="CLU_3138573_0_0_9"/>
<evidence type="ECO:0000313" key="2">
    <source>
        <dbReference type="Proteomes" id="UP000006620"/>
    </source>
</evidence>
<proteinExistence type="predicted"/>
<reference evidence="1 2" key="2">
    <citation type="journal article" date="2013" name="Genome Announc.">
        <title>Genome Sequence of Growth-Improving Paenibacillus mucilaginosus Strain KNP414.</title>
        <authorList>
            <person name="Lu J.J."/>
            <person name="Wang J.F."/>
            <person name="Hu X.F."/>
        </authorList>
    </citation>
    <scope>NUCLEOTIDE SEQUENCE [LARGE SCALE GENOMIC DNA]</scope>
    <source>
        <strain evidence="1 2">KNP414</strain>
    </source>
</reference>
<dbReference type="EMBL" id="CP002869">
    <property type="protein sequence ID" value="AEI43039.1"/>
    <property type="molecule type" value="Genomic_DNA"/>
</dbReference>
<evidence type="ECO:0000313" key="1">
    <source>
        <dbReference type="EMBL" id="AEI43039.1"/>
    </source>
</evidence>
<reference evidence="2" key="1">
    <citation type="submission" date="2011-06" db="EMBL/GenBank/DDBJ databases">
        <title>Complete genome sequence of Paenibacillus mucilaginosus KNP414.</title>
        <authorList>
            <person name="Wang J."/>
            <person name="Hu S."/>
            <person name="Hu X."/>
            <person name="Zhang B."/>
            <person name="Dong D."/>
            <person name="Zhang S."/>
            <person name="Zhao K."/>
            <person name="Wu D."/>
        </authorList>
    </citation>
    <scope>NUCLEOTIDE SEQUENCE [LARGE SCALE GENOMIC DNA]</scope>
    <source>
        <strain evidence="2">KNP414</strain>
    </source>
</reference>
<dbReference type="AlphaFoldDB" id="F8F9B1"/>